<dbReference type="InterPro" id="IPR002575">
    <property type="entry name" value="Aminoglycoside_PTrfase"/>
</dbReference>
<evidence type="ECO:0000259" key="2">
    <source>
        <dbReference type="Pfam" id="PF01636"/>
    </source>
</evidence>
<dbReference type="EMBL" id="JACTVM010000001">
    <property type="protein sequence ID" value="MBC9225836.1"/>
    <property type="molecule type" value="Genomic_DNA"/>
</dbReference>
<dbReference type="GO" id="GO:0016740">
    <property type="term" value="F:transferase activity"/>
    <property type="evidence" value="ECO:0007669"/>
    <property type="project" value="UniProtKB-KW"/>
</dbReference>
<dbReference type="Pfam" id="PF01636">
    <property type="entry name" value="APH"/>
    <property type="match status" value="1"/>
</dbReference>
<evidence type="ECO:0000256" key="1">
    <source>
        <dbReference type="SAM" id="MobiDB-lite"/>
    </source>
</evidence>
<feature type="domain" description="Aminoglycoside phosphotransferase" evidence="2">
    <location>
        <begin position="129"/>
        <end position="199"/>
    </location>
</feature>
<dbReference type="SUPFAM" id="SSF56112">
    <property type="entry name" value="Protein kinase-like (PK-like)"/>
    <property type="match status" value="1"/>
</dbReference>
<gene>
    <name evidence="3" type="ORF">IBG24_05865</name>
</gene>
<dbReference type="InterPro" id="IPR011009">
    <property type="entry name" value="Kinase-like_dom_sf"/>
</dbReference>
<protein>
    <submittedName>
        <fullName evidence="3">Phosphotransferase</fullName>
    </submittedName>
</protein>
<proteinExistence type="predicted"/>
<accession>A0A8I0EUZ2</accession>
<dbReference type="AlphaFoldDB" id="A0A8I0EUZ2"/>
<reference evidence="3" key="1">
    <citation type="submission" date="2020-09" db="EMBL/GenBank/DDBJ databases">
        <title>Novel species in genus Aeromicrobium.</title>
        <authorList>
            <person name="Zhang G."/>
        </authorList>
    </citation>
    <scope>NUCLEOTIDE SEQUENCE</scope>
    <source>
        <strain evidence="3">Zg-636</strain>
    </source>
</reference>
<name>A0A8I0EUZ2_9ACTN</name>
<dbReference type="Proteomes" id="UP000620591">
    <property type="component" value="Unassembled WGS sequence"/>
</dbReference>
<evidence type="ECO:0000313" key="4">
    <source>
        <dbReference type="Proteomes" id="UP000620591"/>
    </source>
</evidence>
<comment type="caution">
    <text evidence="3">The sequence shown here is derived from an EMBL/GenBank/DDBJ whole genome shotgun (WGS) entry which is preliminary data.</text>
</comment>
<sequence length="263" mass="29029">MCHDASVSRGEEIPEHLPGGSGGVWRVGRTVRRPTGPWTPAVHELLDWLADEGLGGIPHVSGVDEDGREIVSYIEGRGVPVDDEVVLDQVLVEAVAWLRDFHDIVDGYAPDGPRVWRQTGDDPVDLAPGQIICHNDPGAYNWIIQSGHFVAMIDWDLAGPGRPIDDLAFLCWTAIPLYREIPLEDVVRRLELVVDTYAEWGPLTLLDAVVARMTTASERIATGIERGDPGMINLQKNGEPQRTRDRVAAFEARLPAIREALEK</sequence>
<evidence type="ECO:0000313" key="3">
    <source>
        <dbReference type="EMBL" id="MBC9225836.1"/>
    </source>
</evidence>
<dbReference type="Gene3D" id="3.90.1200.10">
    <property type="match status" value="1"/>
</dbReference>
<feature type="region of interest" description="Disordered" evidence="1">
    <location>
        <begin position="1"/>
        <end position="21"/>
    </location>
</feature>
<organism evidence="3 4">
    <name type="scientific">Aeromicrobium senzhongii</name>
    <dbReference type="NCBI Taxonomy" id="2663859"/>
    <lineage>
        <taxon>Bacteria</taxon>
        <taxon>Bacillati</taxon>
        <taxon>Actinomycetota</taxon>
        <taxon>Actinomycetes</taxon>
        <taxon>Propionibacteriales</taxon>
        <taxon>Nocardioidaceae</taxon>
        <taxon>Aeromicrobium</taxon>
    </lineage>
</organism>
<keyword evidence="3" id="KW-0808">Transferase</keyword>